<sequence>MLYEELIEYKGYIYLTSIYEPQDNKLILEIERCKVNDEAEGIQVGDVVIEDCHSIDVDQTLPILQIEFDWYIAYSVRNESFTILDEYEVFEGGVFSIYSKSRYLDFIEVSTIASDDHPGPFKHYGINALNHIIDVVSTEPPTISFINRTVQKEEV</sequence>
<evidence type="ECO:0000313" key="1">
    <source>
        <dbReference type="EMBL" id="CRK84536.1"/>
    </source>
</evidence>
<reference evidence="2" key="1">
    <citation type="submission" date="2015-05" db="EMBL/GenBank/DDBJ databases">
        <authorList>
            <person name="Urmite Genomes"/>
        </authorList>
    </citation>
    <scope>NUCLEOTIDE SEQUENCE [LARGE SCALE GENOMIC DNA]</scope>
    <source>
        <strain evidence="2">LF1</strain>
    </source>
</reference>
<accession>A0A0U1P2P3</accession>
<dbReference type="RefSeq" id="WP_090638561.1">
    <property type="nucleotide sequence ID" value="NZ_CVRB01000005.1"/>
</dbReference>
<dbReference type="Proteomes" id="UP000199087">
    <property type="component" value="Unassembled WGS sequence"/>
</dbReference>
<evidence type="ECO:0000313" key="2">
    <source>
        <dbReference type="Proteomes" id="UP000199087"/>
    </source>
</evidence>
<name>A0A0U1P2P3_9BACI</name>
<dbReference type="OrthoDB" id="80147at2"/>
<organism evidence="1 2">
    <name type="scientific">Neobacillus massiliamazoniensis</name>
    <dbReference type="NCBI Taxonomy" id="1499688"/>
    <lineage>
        <taxon>Bacteria</taxon>
        <taxon>Bacillati</taxon>
        <taxon>Bacillota</taxon>
        <taxon>Bacilli</taxon>
        <taxon>Bacillales</taxon>
        <taxon>Bacillaceae</taxon>
        <taxon>Neobacillus</taxon>
    </lineage>
</organism>
<gene>
    <name evidence="1" type="ORF">BN000_04568</name>
</gene>
<keyword evidence="2" id="KW-1185">Reference proteome</keyword>
<proteinExistence type="predicted"/>
<dbReference type="EMBL" id="CVRB01000005">
    <property type="protein sequence ID" value="CRK84536.1"/>
    <property type="molecule type" value="Genomic_DNA"/>
</dbReference>
<protein>
    <submittedName>
        <fullName evidence="1">Uncharacterized protein</fullName>
    </submittedName>
</protein>
<dbReference type="AlphaFoldDB" id="A0A0U1P2P3"/>